<evidence type="ECO:0000256" key="5">
    <source>
        <dbReference type="ARBA" id="ARBA00022475"/>
    </source>
</evidence>
<evidence type="ECO:0000256" key="6">
    <source>
        <dbReference type="ARBA" id="ARBA00022490"/>
    </source>
</evidence>
<dbReference type="SMART" id="SM00055">
    <property type="entry name" value="FCH"/>
    <property type="match status" value="1"/>
</dbReference>
<dbReference type="GO" id="GO:0097320">
    <property type="term" value="P:plasma membrane tubulation"/>
    <property type="evidence" value="ECO:0000318"/>
    <property type="project" value="GO_Central"/>
</dbReference>
<name>B3S5Q2_TRIAD</name>
<dbReference type="PANTHER" id="PTHR23065:SF11">
    <property type="entry name" value="SYNDAPIN, ISOFORM C"/>
    <property type="match status" value="1"/>
</dbReference>
<evidence type="ECO:0000256" key="4">
    <source>
        <dbReference type="ARBA" id="ARBA00022443"/>
    </source>
</evidence>
<dbReference type="InterPro" id="IPR027267">
    <property type="entry name" value="AH/BAR_dom_sf"/>
</dbReference>
<dbReference type="SMART" id="SM00326">
    <property type="entry name" value="SH3"/>
    <property type="match status" value="1"/>
</dbReference>
<dbReference type="HOGENOM" id="CLU_030752_0_0_1"/>
<keyword evidence="6" id="KW-0963">Cytoplasm</keyword>
<dbReference type="GO" id="GO:0005886">
    <property type="term" value="C:plasma membrane"/>
    <property type="evidence" value="ECO:0000318"/>
    <property type="project" value="GO_Central"/>
</dbReference>
<evidence type="ECO:0000256" key="1">
    <source>
        <dbReference type="ARBA" id="ARBA00004184"/>
    </source>
</evidence>
<evidence type="ECO:0000256" key="8">
    <source>
        <dbReference type="ARBA" id="ARBA00023054"/>
    </source>
</evidence>
<dbReference type="SUPFAM" id="SSF103657">
    <property type="entry name" value="BAR/IMD domain-like"/>
    <property type="match status" value="1"/>
</dbReference>
<dbReference type="PROSITE" id="PS51741">
    <property type="entry name" value="F_BAR"/>
    <property type="match status" value="1"/>
</dbReference>
<dbReference type="RefSeq" id="XP_002115575.1">
    <property type="nucleotide sequence ID" value="XM_002115539.1"/>
</dbReference>
<dbReference type="STRING" id="10228.B3S5Q2"/>
<dbReference type="GO" id="GO:0030100">
    <property type="term" value="P:regulation of endocytosis"/>
    <property type="evidence" value="ECO:0000318"/>
    <property type="project" value="GO_Central"/>
</dbReference>
<gene>
    <name evidence="17" type="ORF">TRIADDRAFT_50721</name>
</gene>
<dbReference type="InterPro" id="IPR036028">
    <property type="entry name" value="SH3-like_dom_sf"/>
</dbReference>
<evidence type="ECO:0000256" key="3">
    <source>
        <dbReference type="ARBA" id="ARBA00004496"/>
    </source>
</evidence>
<dbReference type="InterPro" id="IPR031160">
    <property type="entry name" value="F_BAR_dom"/>
</dbReference>
<dbReference type="GO" id="GO:0005737">
    <property type="term" value="C:cytoplasm"/>
    <property type="evidence" value="ECO:0000318"/>
    <property type="project" value="GO_Central"/>
</dbReference>
<evidence type="ECO:0000256" key="7">
    <source>
        <dbReference type="ARBA" id="ARBA00022553"/>
    </source>
</evidence>
<feature type="compositionally biased region" description="Basic and acidic residues" evidence="14">
    <location>
        <begin position="345"/>
        <end position="360"/>
    </location>
</feature>
<keyword evidence="5" id="KW-1003">Cell membrane</keyword>
<dbReference type="Proteomes" id="UP000009022">
    <property type="component" value="Unassembled WGS sequence"/>
</dbReference>
<evidence type="ECO:0008006" key="19">
    <source>
        <dbReference type="Google" id="ProtNLM"/>
    </source>
</evidence>
<comment type="subunit">
    <text evidence="11">Homodimer. May form heterooligomers with other PACSINs. Interacts (via SH3 domain) with DNM1, SYNJ1 and WASL. Interacts with TRPV4.</text>
</comment>
<sequence length="440" mass="50934">MPNYNMEAASNKGRDTSLENIRDAASTFWDIGNYKRTVKRVDDGVKLCDDMLAMIRDRMELERAYARSLKRWASDWRSSIQNGPEYGTMEESWKACFTEADEVANLHADVREKLLSKAYDSVKKWKKDHYHKSMMHYKETRDCDDNFSRIQKPWAKRFEKVVKAKKEYYSAAKAEDNNNKQLNTAESDNNMAADQVKKIRDKADKASKEASRAKDRYKERLEDLTTFNDSYQKSMTEEFDRWQAFEEDRLIFFKEMLVVIHNCVNIADNPNFSKIYNEMLQTIEKADSGRDLCGFAEQFGARMETRWPEFEEYTVTEKAAVKKSSSKFKKIQDSSENVSAPENTAKVEKINPSNEDHDTNDGYNRQISFDNEWDEPPSFNDGEGVPVRALYEYTRRESDELSFAAGDIIMKLSEEDGQGWIKGSLNGTVGLVPANYVEAV</sequence>
<evidence type="ECO:0000313" key="18">
    <source>
        <dbReference type="Proteomes" id="UP000009022"/>
    </source>
</evidence>
<comment type="subcellular location">
    <subcellularLocation>
        <location evidence="2">Cell membrane</location>
    </subcellularLocation>
    <subcellularLocation>
        <location evidence="3">Cytoplasm</location>
    </subcellularLocation>
    <subcellularLocation>
        <location evidence="1">Endomembrane system</location>
        <topology evidence="1">Peripheral membrane protein</topology>
    </subcellularLocation>
</comment>
<feature type="compositionally biased region" description="Polar residues" evidence="14">
    <location>
        <begin position="179"/>
        <end position="192"/>
    </location>
</feature>
<evidence type="ECO:0000256" key="13">
    <source>
        <dbReference type="PROSITE-ProRule" id="PRU01077"/>
    </source>
</evidence>
<evidence type="ECO:0000256" key="10">
    <source>
        <dbReference type="ARBA" id="ARBA00055545"/>
    </source>
</evidence>
<accession>B3S5Q2</accession>
<dbReference type="OMA" id="XDELTKI"/>
<keyword evidence="8 13" id="KW-0175">Coiled coil</keyword>
<dbReference type="PRINTS" id="PR00452">
    <property type="entry name" value="SH3DOMAIN"/>
</dbReference>
<dbReference type="Pfam" id="PF00611">
    <property type="entry name" value="FCH"/>
    <property type="match status" value="1"/>
</dbReference>
<dbReference type="GeneID" id="6756786"/>
<feature type="region of interest" description="Disordered" evidence="14">
    <location>
        <begin position="332"/>
        <end position="361"/>
    </location>
</feature>
<dbReference type="EMBL" id="DS985251">
    <property type="protein sequence ID" value="EDV21938.1"/>
    <property type="molecule type" value="Genomic_DNA"/>
</dbReference>
<dbReference type="FunFam" id="2.30.30.40:FF:000014">
    <property type="entry name" value="Kinase C and casein kinase substrate in neurons protein"/>
    <property type="match status" value="1"/>
</dbReference>
<keyword evidence="18" id="KW-1185">Reference proteome</keyword>
<dbReference type="AlphaFoldDB" id="B3S5Q2"/>
<keyword evidence="9" id="KW-0472">Membrane</keyword>
<dbReference type="Gene3D" id="2.30.30.40">
    <property type="entry name" value="SH3 Domains"/>
    <property type="match status" value="1"/>
</dbReference>
<evidence type="ECO:0000259" key="15">
    <source>
        <dbReference type="PROSITE" id="PS50002"/>
    </source>
</evidence>
<comment type="function">
    <text evidence="10">Plays a role in endocytosis and regulates internalization of plasma membrane proteins. Overexpression impairs internalization of SLC2A1/GLUT1 and TRPV4 and increases the levels of SLC2A1/GLUT1 and TRPV4 at the cell membrane. Inhibits the TRPV4 calcium channel activity.</text>
</comment>
<dbReference type="PhylomeDB" id="B3S5Q2"/>
<dbReference type="eggNOG" id="KOG2856">
    <property type="taxonomic scope" value="Eukaryota"/>
</dbReference>
<dbReference type="PROSITE" id="PS50002">
    <property type="entry name" value="SH3"/>
    <property type="match status" value="1"/>
</dbReference>
<evidence type="ECO:0000256" key="14">
    <source>
        <dbReference type="SAM" id="MobiDB-lite"/>
    </source>
</evidence>
<feature type="region of interest" description="Disordered" evidence="14">
    <location>
        <begin position="179"/>
        <end position="214"/>
    </location>
</feature>
<dbReference type="PANTHER" id="PTHR23065">
    <property type="entry name" value="PROLINE-SERINE-THREONINE PHOSPHATASE INTERACTING PROTEIN 1"/>
    <property type="match status" value="1"/>
</dbReference>
<dbReference type="GO" id="GO:0005768">
    <property type="term" value="C:endosome"/>
    <property type="evidence" value="ECO:0000318"/>
    <property type="project" value="GO_Central"/>
</dbReference>
<feature type="compositionally biased region" description="Basic and acidic residues" evidence="14">
    <location>
        <begin position="195"/>
        <end position="214"/>
    </location>
</feature>
<evidence type="ECO:0000256" key="11">
    <source>
        <dbReference type="ARBA" id="ARBA00064966"/>
    </source>
</evidence>
<keyword evidence="7" id="KW-0597">Phosphoprotein</keyword>
<evidence type="ECO:0000256" key="2">
    <source>
        <dbReference type="ARBA" id="ARBA00004236"/>
    </source>
</evidence>
<dbReference type="KEGG" id="tad:TRIADDRAFT_50721"/>
<dbReference type="SUPFAM" id="SSF50044">
    <property type="entry name" value="SH3-domain"/>
    <property type="match status" value="1"/>
</dbReference>
<dbReference type="Gene3D" id="1.20.1270.60">
    <property type="entry name" value="Arfaptin homology (AH) domain/BAR domain"/>
    <property type="match status" value="1"/>
</dbReference>
<reference evidence="17 18" key="1">
    <citation type="journal article" date="2008" name="Nature">
        <title>The Trichoplax genome and the nature of placozoans.</title>
        <authorList>
            <person name="Srivastava M."/>
            <person name="Begovic E."/>
            <person name="Chapman J."/>
            <person name="Putnam N.H."/>
            <person name="Hellsten U."/>
            <person name="Kawashima T."/>
            <person name="Kuo A."/>
            <person name="Mitros T."/>
            <person name="Salamov A."/>
            <person name="Carpenter M.L."/>
            <person name="Signorovitch A.Y."/>
            <person name="Moreno M.A."/>
            <person name="Kamm K."/>
            <person name="Grimwood J."/>
            <person name="Schmutz J."/>
            <person name="Shapiro H."/>
            <person name="Grigoriev I.V."/>
            <person name="Buss L.W."/>
            <person name="Schierwater B."/>
            <person name="Dellaporta S.L."/>
            <person name="Rokhsar D.S."/>
        </authorList>
    </citation>
    <scope>NUCLEOTIDE SEQUENCE [LARGE SCALE GENOMIC DNA]</scope>
    <source>
        <strain evidence="17 18">Grell-BS-1999</strain>
    </source>
</reference>
<dbReference type="FunFam" id="1.20.1270.60:FF:000009">
    <property type="entry name" value="Protein kinase C and casein kinase substrate in neurons 2"/>
    <property type="match status" value="1"/>
</dbReference>
<keyword evidence="4 12" id="KW-0728">SH3 domain</keyword>
<evidence type="ECO:0000256" key="9">
    <source>
        <dbReference type="ARBA" id="ARBA00023136"/>
    </source>
</evidence>
<dbReference type="InterPro" id="IPR001060">
    <property type="entry name" value="FCH_dom"/>
</dbReference>
<dbReference type="Pfam" id="PF14604">
    <property type="entry name" value="SH3_9"/>
    <property type="match status" value="1"/>
</dbReference>
<feature type="domain" description="F-BAR" evidence="16">
    <location>
        <begin position="19"/>
        <end position="291"/>
    </location>
</feature>
<dbReference type="InterPro" id="IPR001452">
    <property type="entry name" value="SH3_domain"/>
</dbReference>
<dbReference type="CDD" id="cd11843">
    <property type="entry name" value="SH3_PACSIN"/>
    <property type="match status" value="1"/>
</dbReference>
<evidence type="ECO:0000313" key="17">
    <source>
        <dbReference type="EMBL" id="EDV21938.1"/>
    </source>
</evidence>
<proteinExistence type="predicted"/>
<dbReference type="CDD" id="cd07655">
    <property type="entry name" value="F-BAR_PACSIN"/>
    <property type="match status" value="1"/>
</dbReference>
<dbReference type="GO" id="GO:0007010">
    <property type="term" value="P:cytoskeleton organization"/>
    <property type="evidence" value="ECO:0000318"/>
    <property type="project" value="GO_Central"/>
</dbReference>
<dbReference type="FunCoup" id="B3S5Q2">
    <property type="interactions" value="2430"/>
</dbReference>
<feature type="domain" description="SH3" evidence="15">
    <location>
        <begin position="382"/>
        <end position="440"/>
    </location>
</feature>
<protein>
    <recommendedName>
        <fullName evidence="19">SH3 domain-containing protein</fullName>
    </recommendedName>
</protein>
<dbReference type="CTD" id="6756786"/>
<dbReference type="OrthoDB" id="10255128at2759"/>
<organism evidence="17 18">
    <name type="scientific">Trichoplax adhaerens</name>
    <name type="common">Trichoplax reptans</name>
    <dbReference type="NCBI Taxonomy" id="10228"/>
    <lineage>
        <taxon>Eukaryota</taxon>
        <taxon>Metazoa</taxon>
        <taxon>Placozoa</taxon>
        <taxon>Uniplacotomia</taxon>
        <taxon>Trichoplacea</taxon>
        <taxon>Trichoplacidae</taxon>
        <taxon>Trichoplax</taxon>
    </lineage>
</organism>
<dbReference type="GO" id="GO:0005543">
    <property type="term" value="F:phospholipid binding"/>
    <property type="evidence" value="ECO:0000318"/>
    <property type="project" value="GO_Central"/>
</dbReference>
<evidence type="ECO:0000256" key="12">
    <source>
        <dbReference type="PROSITE-ProRule" id="PRU00192"/>
    </source>
</evidence>
<dbReference type="InParanoid" id="B3S5Q2"/>
<evidence type="ECO:0000259" key="16">
    <source>
        <dbReference type="PROSITE" id="PS51741"/>
    </source>
</evidence>